<evidence type="ECO:0000256" key="9">
    <source>
        <dbReference type="HAMAP-Rule" id="MF_00148"/>
    </source>
</evidence>
<evidence type="ECO:0000256" key="5">
    <source>
        <dbReference type="ARBA" id="ARBA00018429"/>
    </source>
</evidence>
<keyword evidence="9" id="KW-0963">Cytoplasm</keyword>
<dbReference type="GO" id="GO:0005737">
    <property type="term" value="C:cytoplasm"/>
    <property type="evidence" value="ECO:0007669"/>
    <property type="project" value="UniProtKB-SubCell"/>
</dbReference>
<dbReference type="GO" id="GO:0004844">
    <property type="term" value="F:uracil DNA N-glycosylase activity"/>
    <property type="evidence" value="ECO:0007669"/>
    <property type="project" value="UniProtKB-UniRule"/>
</dbReference>
<protein>
    <recommendedName>
        <fullName evidence="5 9">Uracil-DNA glycosylase</fullName>
        <shortName evidence="9">UDG</shortName>
        <ecNumber evidence="4 9">3.2.2.27</ecNumber>
    </recommendedName>
</protein>
<dbReference type="NCBIfam" id="NF003591">
    <property type="entry name" value="PRK05254.1-4"/>
    <property type="match status" value="1"/>
</dbReference>
<dbReference type="SMART" id="SM00987">
    <property type="entry name" value="UreE_C"/>
    <property type="match status" value="1"/>
</dbReference>
<reference evidence="13 14" key="1">
    <citation type="submission" date="2012-12" db="EMBL/GenBank/DDBJ databases">
        <title>Novel taxa of Listeriaceae from agricultural environments in the United States.</title>
        <authorList>
            <person name="den Bakker H.C."/>
            <person name="Allred A."/>
            <person name="Warchocki S."/>
            <person name="Wright E.M."/>
            <person name="Burrell A."/>
            <person name="Nightingale K.K."/>
            <person name="Kephart D."/>
            <person name="Wiedmann M."/>
        </authorList>
    </citation>
    <scope>NUCLEOTIDE SEQUENCE [LARGE SCALE GENOMIC DNA]</scope>
    <source>
        <strain evidence="13 14">FSL F6-1037</strain>
    </source>
</reference>
<dbReference type="PATRIC" id="fig|1265861.3.peg.175"/>
<keyword evidence="13" id="KW-0326">Glycosidase</keyword>
<dbReference type="RefSeq" id="WP_035312922.1">
    <property type="nucleotide sequence ID" value="NZ_AODH01000003.1"/>
</dbReference>
<organism evidence="13 14">
    <name type="scientific">Brochothrix campestris FSL F6-1037</name>
    <dbReference type="NCBI Taxonomy" id="1265861"/>
    <lineage>
        <taxon>Bacteria</taxon>
        <taxon>Bacillati</taxon>
        <taxon>Bacillota</taxon>
        <taxon>Bacilli</taxon>
        <taxon>Bacillales</taxon>
        <taxon>Listeriaceae</taxon>
        <taxon>Brochothrix</taxon>
    </lineage>
</organism>
<evidence type="ECO:0000256" key="2">
    <source>
        <dbReference type="ARBA" id="ARBA00002631"/>
    </source>
</evidence>
<evidence type="ECO:0000256" key="4">
    <source>
        <dbReference type="ARBA" id="ARBA00012030"/>
    </source>
</evidence>
<dbReference type="Proteomes" id="UP000019243">
    <property type="component" value="Unassembled WGS sequence"/>
</dbReference>
<evidence type="ECO:0000256" key="11">
    <source>
        <dbReference type="RuleBase" id="RU003780"/>
    </source>
</evidence>
<comment type="function">
    <text evidence="2 9 11">Excises uracil residues from the DNA which can arise as a result of misincorporation of dUMP residues by DNA polymerase or due to deamination of cytosine.</text>
</comment>
<comment type="similarity">
    <text evidence="3 9 11">Belongs to the uracil-DNA glycosylase (UDG) superfamily. UNG family.</text>
</comment>
<evidence type="ECO:0000256" key="7">
    <source>
        <dbReference type="ARBA" id="ARBA00022801"/>
    </source>
</evidence>
<proteinExistence type="inferred from homology"/>
<dbReference type="GO" id="GO:0097510">
    <property type="term" value="P:base-excision repair, AP site formation via deaminated base removal"/>
    <property type="evidence" value="ECO:0007669"/>
    <property type="project" value="TreeGrafter"/>
</dbReference>
<dbReference type="SUPFAM" id="SSF52141">
    <property type="entry name" value="Uracil-DNA glycosylase-like"/>
    <property type="match status" value="1"/>
</dbReference>
<dbReference type="Gene3D" id="3.40.470.10">
    <property type="entry name" value="Uracil-DNA glycosylase-like domain"/>
    <property type="match status" value="1"/>
</dbReference>
<dbReference type="NCBIfam" id="NF003592">
    <property type="entry name" value="PRK05254.1-5"/>
    <property type="match status" value="1"/>
</dbReference>
<evidence type="ECO:0000313" key="13">
    <source>
        <dbReference type="EMBL" id="EUJ42069.1"/>
    </source>
</evidence>
<dbReference type="FunFam" id="3.40.470.10:FF:000001">
    <property type="entry name" value="Uracil-DNA glycosylase"/>
    <property type="match status" value="1"/>
</dbReference>
<accession>W7CQZ4</accession>
<dbReference type="NCBIfam" id="NF003588">
    <property type="entry name" value="PRK05254.1-1"/>
    <property type="match status" value="1"/>
</dbReference>
<dbReference type="EMBL" id="AODH01000003">
    <property type="protein sequence ID" value="EUJ42069.1"/>
    <property type="molecule type" value="Genomic_DNA"/>
</dbReference>
<keyword evidence="8 9" id="KW-0234">DNA repair</keyword>
<keyword evidence="6 9" id="KW-0227">DNA damage</keyword>
<comment type="catalytic activity">
    <reaction evidence="1 9 11">
        <text>Hydrolyzes single-stranded DNA or mismatched double-stranded DNA and polynucleotides, releasing free uracil.</text>
        <dbReference type="EC" id="3.2.2.27"/>
    </reaction>
</comment>
<dbReference type="InterPro" id="IPR005122">
    <property type="entry name" value="Uracil-DNA_glycosylase-like"/>
</dbReference>
<evidence type="ECO:0000256" key="6">
    <source>
        <dbReference type="ARBA" id="ARBA00022763"/>
    </source>
</evidence>
<evidence type="ECO:0000313" key="14">
    <source>
        <dbReference type="Proteomes" id="UP000019243"/>
    </source>
</evidence>
<dbReference type="HAMAP" id="MF_00148">
    <property type="entry name" value="UDG"/>
    <property type="match status" value="1"/>
</dbReference>
<dbReference type="PANTHER" id="PTHR11264">
    <property type="entry name" value="URACIL-DNA GLYCOSYLASE"/>
    <property type="match status" value="1"/>
</dbReference>
<keyword evidence="7 9" id="KW-0378">Hydrolase</keyword>
<dbReference type="STRING" id="1265861.BCAMP_00890"/>
<dbReference type="AlphaFoldDB" id="W7CQZ4"/>
<dbReference type="SMART" id="SM00986">
    <property type="entry name" value="UDG"/>
    <property type="match status" value="1"/>
</dbReference>
<dbReference type="CDD" id="cd10027">
    <property type="entry name" value="UDG-F1-like"/>
    <property type="match status" value="1"/>
</dbReference>
<dbReference type="InterPro" id="IPR018085">
    <property type="entry name" value="Ura-DNA_Glyclase_AS"/>
</dbReference>
<dbReference type="InterPro" id="IPR002043">
    <property type="entry name" value="UDG_fam1"/>
</dbReference>
<dbReference type="PANTHER" id="PTHR11264:SF0">
    <property type="entry name" value="URACIL-DNA GLYCOSYLASE"/>
    <property type="match status" value="1"/>
</dbReference>
<dbReference type="OrthoDB" id="9804372at2"/>
<dbReference type="EC" id="3.2.2.27" evidence="4 9"/>
<dbReference type="PROSITE" id="PS00130">
    <property type="entry name" value="U_DNA_GLYCOSYLASE"/>
    <property type="match status" value="1"/>
</dbReference>
<dbReference type="Pfam" id="PF03167">
    <property type="entry name" value="UDG"/>
    <property type="match status" value="1"/>
</dbReference>
<gene>
    <name evidence="9" type="primary">ung</name>
    <name evidence="13" type="ORF">BCAMP_00890</name>
</gene>
<feature type="active site" description="Proton acceptor" evidence="9 10">
    <location>
        <position position="65"/>
    </location>
</feature>
<comment type="subcellular location">
    <subcellularLocation>
        <location evidence="9">Cytoplasm</location>
    </subcellularLocation>
</comment>
<comment type="caution">
    <text evidence="13">The sequence shown here is derived from an EMBL/GenBank/DDBJ whole genome shotgun (WGS) entry which is preliminary data.</text>
</comment>
<dbReference type="InterPro" id="IPR036895">
    <property type="entry name" value="Uracil-DNA_glycosylase-like_sf"/>
</dbReference>
<name>W7CQZ4_9LIST</name>
<feature type="domain" description="Uracil-DNA glycosylase-like" evidence="12">
    <location>
        <begin position="50"/>
        <end position="210"/>
    </location>
</feature>
<dbReference type="NCBIfam" id="NF003589">
    <property type="entry name" value="PRK05254.1-2"/>
    <property type="match status" value="1"/>
</dbReference>
<evidence type="ECO:0000259" key="12">
    <source>
        <dbReference type="SMART" id="SM00986"/>
    </source>
</evidence>
<evidence type="ECO:0000256" key="8">
    <source>
        <dbReference type="ARBA" id="ARBA00023204"/>
    </source>
</evidence>
<evidence type="ECO:0000256" key="10">
    <source>
        <dbReference type="PROSITE-ProRule" id="PRU10072"/>
    </source>
</evidence>
<dbReference type="NCBIfam" id="TIGR00628">
    <property type="entry name" value="ung"/>
    <property type="match status" value="1"/>
</dbReference>
<evidence type="ECO:0000256" key="3">
    <source>
        <dbReference type="ARBA" id="ARBA00008184"/>
    </source>
</evidence>
<sequence length="235" mass="26638">MKRDLKGKWFELLQMAEQEPYFQQLQQFLATQYTDEVVYPPRELVFKALELTPFETVKVVILGQDPYHGANQAEGLSFSVKSGLPVPPSLRNIYKELADDLAIPVPTDGSLSNWATQGVLLLNTVLTVRAHQPNSHKQQGWEQFTDSLIAALNEREQPVVFILWGKPAQQKRQQIDTERHFIIEGPHPSPLSSYRGFFGSKPFSQTNAILENIGVEPIDWSCLKQEPINQQGTLL</sequence>
<keyword evidence="14" id="KW-1185">Reference proteome</keyword>
<evidence type="ECO:0000256" key="1">
    <source>
        <dbReference type="ARBA" id="ARBA00001400"/>
    </source>
</evidence>